<protein>
    <submittedName>
        <fullName evidence="3">Phosphotransferase system glucose/maltose/N-acetylglucosamine-specific IIC component</fullName>
    </submittedName>
</protein>
<evidence type="ECO:0000313" key="4">
    <source>
        <dbReference type="Proteomes" id="UP000267246"/>
    </source>
</evidence>
<feature type="transmembrane region" description="Helical" evidence="2">
    <location>
        <begin position="101"/>
        <end position="122"/>
    </location>
</feature>
<dbReference type="RefSeq" id="WP_121940852.1">
    <property type="nucleotide sequence ID" value="NZ_CP137846.1"/>
</dbReference>
<gene>
    <name evidence="3" type="ORF">JN00_0379</name>
</gene>
<feature type="transmembrane region" description="Helical" evidence="2">
    <location>
        <begin position="289"/>
        <end position="307"/>
    </location>
</feature>
<organism evidence="3 4">
    <name type="scientific">Metamycoplasma subdolum</name>
    <dbReference type="NCBI Taxonomy" id="92407"/>
    <lineage>
        <taxon>Bacteria</taxon>
        <taxon>Bacillati</taxon>
        <taxon>Mycoplasmatota</taxon>
        <taxon>Mycoplasmoidales</taxon>
        <taxon>Metamycoplasmataceae</taxon>
        <taxon>Metamycoplasma</taxon>
    </lineage>
</organism>
<feature type="transmembrane region" description="Helical" evidence="2">
    <location>
        <begin position="265"/>
        <end position="283"/>
    </location>
</feature>
<feature type="region of interest" description="Disordered" evidence="1">
    <location>
        <begin position="650"/>
        <end position="670"/>
    </location>
</feature>
<name>A0A3M0A4X5_9BACT</name>
<comment type="caution">
    <text evidence="3">The sequence shown here is derived from an EMBL/GenBank/DDBJ whole genome shotgun (WGS) entry which is preliminary data.</text>
</comment>
<dbReference type="Proteomes" id="UP000267246">
    <property type="component" value="Unassembled WGS sequence"/>
</dbReference>
<dbReference type="EMBL" id="REFI01000007">
    <property type="protein sequence ID" value="RMA78549.1"/>
    <property type="molecule type" value="Genomic_DNA"/>
</dbReference>
<feature type="transmembrane region" description="Helical" evidence="2">
    <location>
        <begin position="34"/>
        <end position="54"/>
    </location>
</feature>
<dbReference type="GO" id="GO:0016740">
    <property type="term" value="F:transferase activity"/>
    <property type="evidence" value="ECO:0007669"/>
    <property type="project" value="UniProtKB-KW"/>
</dbReference>
<feature type="transmembrane region" description="Helical" evidence="2">
    <location>
        <begin position="314"/>
        <end position="342"/>
    </location>
</feature>
<keyword evidence="2" id="KW-0812">Transmembrane</keyword>
<keyword evidence="2" id="KW-1133">Transmembrane helix</keyword>
<evidence type="ECO:0000313" key="3">
    <source>
        <dbReference type="EMBL" id="RMA78549.1"/>
    </source>
</evidence>
<feature type="transmembrane region" description="Helical" evidence="2">
    <location>
        <begin position="161"/>
        <end position="179"/>
    </location>
</feature>
<evidence type="ECO:0000256" key="2">
    <source>
        <dbReference type="SAM" id="Phobius"/>
    </source>
</evidence>
<reference evidence="3 4" key="1">
    <citation type="submission" date="2018-10" db="EMBL/GenBank/DDBJ databases">
        <title>Genomic Encyclopedia of Archaeal and Bacterial Type Strains, Phase II (KMG-II): from individual species to whole genera.</title>
        <authorList>
            <person name="Goeker M."/>
        </authorList>
    </citation>
    <scope>NUCLEOTIDE SEQUENCE [LARGE SCALE GENOMIC DNA]</scope>
    <source>
        <strain evidence="3 4">ATCC 29870</strain>
    </source>
</reference>
<feature type="compositionally biased region" description="Polar residues" evidence="1">
    <location>
        <begin position="650"/>
        <end position="662"/>
    </location>
</feature>
<keyword evidence="4" id="KW-1185">Reference proteome</keyword>
<evidence type="ECO:0000256" key="1">
    <source>
        <dbReference type="SAM" id="MobiDB-lite"/>
    </source>
</evidence>
<dbReference type="AlphaFoldDB" id="A0A3M0A4X5"/>
<feature type="transmembrane region" description="Helical" evidence="2">
    <location>
        <begin position="74"/>
        <end position="94"/>
    </location>
</feature>
<keyword evidence="3" id="KW-0808">Transferase</keyword>
<feature type="transmembrane region" description="Helical" evidence="2">
    <location>
        <begin position="378"/>
        <end position="399"/>
    </location>
</feature>
<sequence length="913" mass="103047">MDTQKVTLADDNLALDQKKKVSWTDKINRRVAGYLRAFLVPIIYILIVGIFQGVLNHLSRIPQVATSGYYLTSLKVISALSLLSPAVVALSIAITYSKNRLIAAASVLLGFPIIFLSSSIMFNWADQHTLLFIFNDKWQIPTKFMPLTRELSEFSVIKPSIFMGFILGVLIAKISNIFALKQINKANEILYTFLIIAILSVGLGIANSLLTQLLGFGLSKIPTGKGEASIFGVLFQPFAWLFAYSDVAQSMYQSYGITTVNSEPYALMLNVFVLPAVLIVFMFSTPRKSFGFILPVYFFAFLSSLGLGQSQAALLIVFIFSPALFLAMGFVTPVLTILIITLQNIGLADVKSNLVDVSYQLKDLIPTKWAAAPVKNGWSIYVAGAVVFFFTFLAYILTVKLGKRTHWGKGFATHKVWRIENTDKQINYFLSGKYREEKLVHIRNKHLNIYPDEDNRVEYIDEVTKTIEIQKSRYEDSGLDNTRILSQGRHFHTIETAGPQQLAPTHTFEQQMPMQTTGFVPVPPKYQTYHMVTGEAPRLIQPSQPTIQEVRAPIERVTLAPMQAGEQPVQGSKTIYVTAPTPEQTVIQATPTQIYYTVPKPGEATTTTQVQFSQPQAQYADDSSRTYTFDPSKQQMNEFLTESKNLQEETQTIRPSFSTPTVAPSPEGRGSFVINQNKQDFDDFMTEIKNTKEQELFEIENEPEEFDFQEKTVTLNRKPLQYETTTEIEVEQPTPLQFKDVTLTPAAKPKSYSFSKKIKDFVILSPLLGEIRAIRENSIDIYSSSGKLIMPNDAVVEFITKEKDVFILDMYGVKVEFKMNANFNLPHKQSLHNRTFVTAGKTLYKGDFFIDGNKKFYSEIGEEMIITITVLPGKHRLTPVRQRSRKIDKWTGLFEVNLKSAVDARQRTAEEIN</sequence>
<accession>A0A3M0A4X5</accession>
<feature type="transmembrane region" description="Helical" evidence="2">
    <location>
        <begin position="191"/>
        <end position="216"/>
    </location>
</feature>
<keyword evidence="2" id="KW-0472">Membrane</keyword>
<proteinExistence type="predicted"/>
<dbReference type="OrthoDB" id="401461at2"/>